<dbReference type="InterPro" id="IPR006224">
    <property type="entry name" value="PsdUridine_synth_RluA-like_CS"/>
</dbReference>
<dbReference type="Pfam" id="PF00849">
    <property type="entry name" value="PseudoU_synth_2"/>
    <property type="match status" value="1"/>
</dbReference>
<dbReference type="InterPro" id="IPR036986">
    <property type="entry name" value="S4_RNA-bd_sf"/>
</dbReference>
<comment type="similarity">
    <text evidence="1 5">Belongs to the pseudouridine synthase RluA family.</text>
</comment>
<dbReference type="GO" id="GO:0120159">
    <property type="term" value="F:rRNA pseudouridine synthase activity"/>
    <property type="evidence" value="ECO:0007669"/>
    <property type="project" value="UniProtKB-ARBA"/>
</dbReference>
<keyword evidence="2 5" id="KW-0413">Isomerase</keyword>
<dbReference type="SMART" id="SM00363">
    <property type="entry name" value="S4"/>
    <property type="match status" value="1"/>
</dbReference>
<evidence type="ECO:0000256" key="5">
    <source>
        <dbReference type="RuleBase" id="RU362028"/>
    </source>
</evidence>
<evidence type="ECO:0000256" key="3">
    <source>
        <dbReference type="PIRSR" id="PIRSR606225-1"/>
    </source>
</evidence>
<feature type="active site" evidence="3">
    <location>
        <position position="140"/>
    </location>
</feature>
<organism evidence="7">
    <name type="scientific">Desulfobacca acetoxidans</name>
    <dbReference type="NCBI Taxonomy" id="60893"/>
    <lineage>
        <taxon>Bacteria</taxon>
        <taxon>Pseudomonadati</taxon>
        <taxon>Thermodesulfobacteriota</taxon>
        <taxon>Desulfobaccia</taxon>
        <taxon>Desulfobaccales</taxon>
        <taxon>Desulfobaccaceae</taxon>
        <taxon>Desulfobacca</taxon>
    </lineage>
</organism>
<dbReference type="SUPFAM" id="SSF55174">
    <property type="entry name" value="Alpha-L RNA-binding motif"/>
    <property type="match status" value="1"/>
</dbReference>
<dbReference type="PROSITE" id="PS01129">
    <property type="entry name" value="PSI_RLU"/>
    <property type="match status" value="1"/>
</dbReference>
<dbReference type="Gene3D" id="3.10.290.10">
    <property type="entry name" value="RNA-binding S4 domain"/>
    <property type="match status" value="1"/>
</dbReference>
<dbReference type="AlphaFoldDB" id="A0A7C3Z7N2"/>
<evidence type="ECO:0000259" key="6">
    <source>
        <dbReference type="SMART" id="SM00363"/>
    </source>
</evidence>
<evidence type="ECO:0000256" key="2">
    <source>
        <dbReference type="ARBA" id="ARBA00023235"/>
    </source>
</evidence>
<dbReference type="CDD" id="cd02869">
    <property type="entry name" value="PseudoU_synth_RluA_like"/>
    <property type="match status" value="1"/>
</dbReference>
<dbReference type="NCBIfam" id="TIGR00005">
    <property type="entry name" value="rluA_subfam"/>
    <property type="match status" value="1"/>
</dbReference>
<evidence type="ECO:0000256" key="1">
    <source>
        <dbReference type="ARBA" id="ARBA00010876"/>
    </source>
</evidence>
<evidence type="ECO:0000256" key="4">
    <source>
        <dbReference type="PROSITE-ProRule" id="PRU00182"/>
    </source>
</evidence>
<dbReference type="EC" id="5.4.99.-" evidence="5"/>
<comment type="function">
    <text evidence="5">Responsible for synthesis of pseudouridine from uracil.</text>
</comment>
<dbReference type="PANTHER" id="PTHR21600">
    <property type="entry name" value="MITOCHONDRIAL RNA PSEUDOURIDINE SYNTHASE"/>
    <property type="match status" value="1"/>
</dbReference>
<name>A0A7C3Z7N2_9BACT</name>
<dbReference type="InterPro" id="IPR002942">
    <property type="entry name" value="S4_RNA-bd"/>
</dbReference>
<dbReference type="CDD" id="cd00165">
    <property type="entry name" value="S4"/>
    <property type="match status" value="1"/>
</dbReference>
<accession>A0A7C3Z7N2</accession>
<dbReference type="PANTHER" id="PTHR21600:SF44">
    <property type="entry name" value="RIBOSOMAL LARGE SUBUNIT PSEUDOURIDINE SYNTHASE D"/>
    <property type="match status" value="1"/>
</dbReference>
<dbReference type="EMBL" id="DTMF01000098">
    <property type="protein sequence ID" value="HGF33510.1"/>
    <property type="molecule type" value="Genomic_DNA"/>
</dbReference>
<protein>
    <recommendedName>
        <fullName evidence="5">Pseudouridine synthase</fullName>
        <ecNumber evidence="5">5.4.99.-</ecNumber>
    </recommendedName>
</protein>
<comment type="catalytic activity">
    <reaction evidence="5">
        <text>a uridine in RNA = a pseudouridine in RNA</text>
        <dbReference type="Rhea" id="RHEA:48348"/>
        <dbReference type="Rhea" id="RHEA-COMP:12068"/>
        <dbReference type="Rhea" id="RHEA-COMP:12069"/>
        <dbReference type="ChEBI" id="CHEBI:65314"/>
        <dbReference type="ChEBI" id="CHEBI:65315"/>
    </reaction>
</comment>
<dbReference type="Gene3D" id="3.30.2350.10">
    <property type="entry name" value="Pseudouridine synthase"/>
    <property type="match status" value="1"/>
</dbReference>
<dbReference type="PROSITE" id="PS50889">
    <property type="entry name" value="S4"/>
    <property type="match status" value="1"/>
</dbReference>
<dbReference type="Pfam" id="PF01479">
    <property type="entry name" value="S4"/>
    <property type="match status" value="1"/>
</dbReference>
<comment type="caution">
    <text evidence="7">The sequence shown here is derived from an EMBL/GenBank/DDBJ whole genome shotgun (WGS) entry which is preliminary data.</text>
</comment>
<dbReference type="InterPro" id="IPR006145">
    <property type="entry name" value="PsdUridine_synth_RsuA/RluA"/>
</dbReference>
<reference evidence="7" key="1">
    <citation type="journal article" date="2020" name="mSystems">
        <title>Genome- and Community-Level Interaction Insights into Carbon Utilization and Element Cycling Functions of Hydrothermarchaeota in Hydrothermal Sediment.</title>
        <authorList>
            <person name="Zhou Z."/>
            <person name="Liu Y."/>
            <person name="Xu W."/>
            <person name="Pan J."/>
            <person name="Luo Z.H."/>
            <person name="Li M."/>
        </authorList>
    </citation>
    <scope>NUCLEOTIDE SEQUENCE [LARGE SCALE GENOMIC DNA]</scope>
    <source>
        <strain evidence="7">SpSt-897</strain>
    </source>
</reference>
<dbReference type="SUPFAM" id="SSF55120">
    <property type="entry name" value="Pseudouridine synthase"/>
    <property type="match status" value="1"/>
</dbReference>
<dbReference type="GO" id="GO:0000455">
    <property type="term" value="P:enzyme-directed rRNA pseudouridine synthesis"/>
    <property type="evidence" value="ECO:0007669"/>
    <property type="project" value="UniProtKB-ARBA"/>
</dbReference>
<gene>
    <name evidence="7" type="ORF">ENW96_03845</name>
</gene>
<sequence length="322" mass="35886">MSLNKPIILTVNEPEQGSRLDQFLAARTEFSRARLSRWLKHGHILVNDRSRPASYRVRSGDRVSLTVPPAEPSSLAPEALPLDILYEDQDLILVNNPPGLVVHPAPGHRGGTLLNALLHHCPELAAMGDLSRPGLVHRLDRDTSGVLVAAKTAQAQAHLVRQFQDRTVEKIYLALVWGRFDRRAGKIEQEVGRHPTARQKMSVHPRRGKPAVTCWRVLREYPGPLTLLELSPKTGRTHQLRVHLAALGHPIVGDATYGGGAARLKGNPSLKNLRPWVQRQLLHARTLTIRHPRTGSPLTGEARLPEDFAAILEYLQQLEEKF</sequence>
<evidence type="ECO:0000313" key="7">
    <source>
        <dbReference type="EMBL" id="HGF33510.1"/>
    </source>
</evidence>
<dbReference type="InterPro" id="IPR050188">
    <property type="entry name" value="RluA_PseudoU_synthase"/>
</dbReference>
<dbReference type="InterPro" id="IPR006225">
    <property type="entry name" value="PsdUridine_synth_RluC/D"/>
</dbReference>
<dbReference type="InterPro" id="IPR020103">
    <property type="entry name" value="PsdUridine_synth_cat_dom_sf"/>
</dbReference>
<proteinExistence type="inferred from homology"/>
<feature type="domain" description="RNA-binding S4" evidence="6">
    <location>
        <begin position="18"/>
        <end position="81"/>
    </location>
</feature>
<dbReference type="GO" id="GO:0003723">
    <property type="term" value="F:RNA binding"/>
    <property type="evidence" value="ECO:0007669"/>
    <property type="project" value="UniProtKB-KW"/>
</dbReference>
<keyword evidence="4" id="KW-0694">RNA-binding</keyword>